<reference evidence="3" key="1">
    <citation type="submission" date="2016-04" db="EMBL/GenBank/DDBJ databases">
        <authorList>
            <person name="Guldener U."/>
            <person name="Guldener U."/>
        </authorList>
    </citation>
    <scope>NUCLEOTIDE SEQUENCE [LARGE SCALE GENOMIC DNA]</scope>
    <source>
        <strain evidence="3">UB2112</strain>
    </source>
</reference>
<dbReference type="AlphaFoldDB" id="A0A1K0GZC2"/>
<evidence type="ECO:0000313" key="3">
    <source>
        <dbReference type="Proteomes" id="UP000179920"/>
    </source>
</evidence>
<accession>A0A1K0GZC2</accession>
<feature type="region of interest" description="Disordered" evidence="1">
    <location>
        <begin position="1"/>
        <end position="33"/>
    </location>
</feature>
<protein>
    <submittedName>
        <fullName evidence="2">Uncharacterized protein</fullName>
    </submittedName>
</protein>
<sequence length="84" mass="9183">MVTTEDLLEEGAPDSGDEQMDDPEGVSPDDLDFSQYRPLMVTSYEEAQDDEEEGNFQICSLLAINSSVTIQVAIGEHNLGMVEA</sequence>
<organism evidence="2 3">
    <name type="scientific">Ustilago bromivora</name>
    <dbReference type="NCBI Taxonomy" id="307758"/>
    <lineage>
        <taxon>Eukaryota</taxon>
        <taxon>Fungi</taxon>
        <taxon>Dikarya</taxon>
        <taxon>Basidiomycota</taxon>
        <taxon>Ustilaginomycotina</taxon>
        <taxon>Ustilaginomycetes</taxon>
        <taxon>Ustilaginales</taxon>
        <taxon>Ustilaginaceae</taxon>
        <taxon>Ustilago</taxon>
    </lineage>
</organism>
<dbReference type="Proteomes" id="UP000179920">
    <property type="component" value="Chromosome III"/>
</dbReference>
<proteinExistence type="predicted"/>
<dbReference type="EMBL" id="LT558119">
    <property type="protein sequence ID" value="SAM76116.1"/>
    <property type="molecule type" value="Genomic_DNA"/>
</dbReference>
<feature type="compositionally biased region" description="Acidic residues" evidence="1">
    <location>
        <begin position="1"/>
        <end position="32"/>
    </location>
</feature>
<evidence type="ECO:0000313" key="2">
    <source>
        <dbReference type="EMBL" id="SAM76116.1"/>
    </source>
</evidence>
<evidence type="ECO:0000256" key="1">
    <source>
        <dbReference type="SAM" id="MobiDB-lite"/>
    </source>
</evidence>
<name>A0A1K0GZC2_9BASI</name>
<gene>
    <name evidence="2" type="ORF">UBRO_21088</name>
</gene>